<comment type="caution">
    <text evidence="14">The sequence shown here is derived from an EMBL/GenBank/DDBJ whole genome shotgun (WGS) entry which is preliminary data.</text>
</comment>
<dbReference type="InterPro" id="IPR001986">
    <property type="entry name" value="Enolpyruvate_Tfrase_dom"/>
</dbReference>
<dbReference type="InterPro" id="IPR036968">
    <property type="entry name" value="Enolpyruvate_Tfrase_sf"/>
</dbReference>
<dbReference type="PANTHER" id="PTHR43783:SF1">
    <property type="entry name" value="UDP-N-ACETYLGLUCOSAMINE 1-CARBOXYVINYLTRANSFERASE"/>
    <property type="match status" value="1"/>
</dbReference>
<feature type="binding site" evidence="12">
    <location>
        <begin position="26"/>
        <end position="27"/>
    </location>
    <ligand>
        <name>phosphoenolpyruvate</name>
        <dbReference type="ChEBI" id="CHEBI:58702"/>
    </ligand>
</feature>
<feature type="binding site" evidence="12">
    <location>
        <position position="336"/>
    </location>
    <ligand>
        <name>UDP-N-acetyl-alpha-D-glucosamine</name>
        <dbReference type="ChEBI" id="CHEBI:57705"/>
    </ligand>
</feature>
<evidence type="ECO:0000256" key="8">
    <source>
        <dbReference type="ARBA" id="ARBA00023306"/>
    </source>
</evidence>
<dbReference type="Gene3D" id="3.65.10.10">
    <property type="entry name" value="Enolpyruvate transferase domain"/>
    <property type="match status" value="2"/>
</dbReference>
<evidence type="ECO:0000256" key="9">
    <source>
        <dbReference type="ARBA" id="ARBA00023316"/>
    </source>
</evidence>
<gene>
    <name evidence="12" type="primary">murA</name>
    <name evidence="14" type="ORF">A2671_00440</name>
</gene>
<keyword evidence="3 12" id="KW-0963">Cytoplasm</keyword>
<name>A0A1F6CCS2_9BACT</name>
<comment type="subcellular location">
    <subcellularLocation>
        <location evidence="1 12">Cytoplasm</location>
    </subcellularLocation>
</comment>
<evidence type="ECO:0000256" key="12">
    <source>
        <dbReference type="HAMAP-Rule" id="MF_00111"/>
    </source>
</evidence>
<dbReference type="GO" id="GO:0008360">
    <property type="term" value="P:regulation of cell shape"/>
    <property type="evidence" value="ECO:0007669"/>
    <property type="project" value="UniProtKB-KW"/>
</dbReference>
<dbReference type="InterPro" id="IPR050068">
    <property type="entry name" value="MurA_subfamily"/>
</dbReference>
<sequence length="429" mass="46430">MRDSFHIKGLGGERKLKGAIRVGGAKNAILKSMPATLLFEDEVTISNVPAIEDVGRVVELLRSLGASVEERGEGTYTINTLRVANTVLDDEIGRRLRASLVFIGPLLARFGRVSFPHPGGDVIGPRPINLFLEAFEKMGCIVERAGERYHISTNGRLKGAEIFSMMVSVTLTETVMMAATLAEGTTILKNAAMEPEIVELANYLNACGARIAGAGTPTLRIEGGEMLRAKGAVCETVPDRIEAGSFLILGALAAKDLTITNCRPQHIEILIQLLKESGVHIEVTSDSIRVIPGNSIRRKPLNIKTHEYPGFATDLQAPMVVYLTQAEGESTVFETIFGGRLSYTEDLVRMGANITLWNSQQATIKGPTPLLGKKLESPDIRAGLAFLMAAAIAKGESVLDNVYHIDRGYAQIEKRLLEIGLSIKRISAN</sequence>
<dbReference type="GO" id="GO:0008760">
    <property type="term" value="F:UDP-N-acetylglucosamine 1-carboxyvinyltransferase activity"/>
    <property type="evidence" value="ECO:0007669"/>
    <property type="project" value="UniProtKB-UniRule"/>
</dbReference>
<comment type="catalytic activity">
    <reaction evidence="11 12">
        <text>phosphoenolpyruvate + UDP-N-acetyl-alpha-D-glucosamine = UDP-N-acetyl-3-O-(1-carboxyvinyl)-alpha-D-glucosamine + phosphate</text>
        <dbReference type="Rhea" id="RHEA:18681"/>
        <dbReference type="ChEBI" id="CHEBI:43474"/>
        <dbReference type="ChEBI" id="CHEBI:57705"/>
        <dbReference type="ChEBI" id="CHEBI:58702"/>
        <dbReference type="ChEBI" id="CHEBI:68483"/>
        <dbReference type="EC" id="2.5.1.7"/>
    </reaction>
</comment>
<comment type="pathway">
    <text evidence="2 12">Cell wall biogenesis; peptidoglycan biosynthesis.</text>
</comment>
<reference evidence="14 15" key="1">
    <citation type="journal article" date="2016" name="Nat. Commun.">
        <title>Thousands of microbial genomes shed light on interconnected biogeochemical processes in an aquifer system.</title>
        <authorList>
            <person name="Anantharaman K."/>
            <person name="Brown C.T."/>
            <person name="Hug L.A."/>
            <person name="Sharon I."/>
            <person name="Castelle C.J."/>
            <person name="Probst A.J."/>
            <person name="Thomas B.C."/>
            <person name="Singh A."/>
            <person name="Wilkins M.J."/>
            <person name="Karaoz U."/>
            <person name="Brodie E.L."/>
            <person name="Williams K.H."/>
            <person name="Hubbard S.S."/>
            <person name="Banfield J.F."/>
        </authorList>
    </citation>
    <scope>NUCLEOTIDE SEQUENCE [LARGE SCALE GENOMIC DNA]</scope>
</reference>
<feature type="domain" description="Enolpyruvate transferase" evidence="13">
    <location>
        <begin position="13"/>
        <end position="416"/>
    </location>
</feature>
<evidence type="ECO:0000256" key="6">
    <source>
        <dbReference type="ARBA" id="ARBA00022960"/>
    </source>
</evidence>
<dbReference type="NCBIfam" id="TIGR01072">
    <property type="entry name" value="murA"/>
    <property type="match status" value="1"/>
</dbReference>
<dbReference type="GO" id="GO:0071555">
    <property type="term" value="P:cell wall organization"/>
    <property type="evidence" value="ECO:0007669"/>
    <property type="project" value="UniProtKB-KW"/>
</dbReference>
<dbReference type="EMBL" id="MFKQ01000033">
    <property type="protein sequence ID" value="OGG46998.1"/>
    <property type="molecule type" value="Genomic_DNA"/>
</dbReference>
<keyword evidence="5 12" id="KW-0808">Transferase</keyword>
<evidence type="ECO:0000256" key="4">
    <source>
        <dbReference type="ARBA" id="ARBA00022618"/>
    </source>
</evidence>
<proteinExistence type="inferred from homology"/>
<dbReference type="EC" id="2.5.1.7" evidence="12"/>
<dbReference type="GO" id="GO:0009252">
    <property type="term" value="P:peptidoglycan biosynthetic process"/>
    <property type="evidence" value="ECO:0007669"/>
    <property type="project" value="UniProtKB-UniRule"/>
</dbReference>
<dbReference type="Proteomes" id="UP000178344">
    <property type="component" value="Unassembled WGS sequence"/>
</dbReference>
<evidence type="ECO:0000313" key="15">
    <source>
        <dbReference type="Proteomes" id="UP000178344"/>
    </source>
</evidence>
<dbReference type="SUPFAM" id="SSF55205">
    <property type="entry name" value="EPT/RTPC-like"/>
    <property type="match status" value="1"/>
</dbReference>
<dbReference type="GO" id="GO:0019277">
    <property type="term" value="P:UDP-N-acetylgalactosamine biosynthetic process"/>
    <property type="evidence" value="ECO:0007669"/>
    <property type="project" value="InterPro"/>
</dbReference>
<dbReference type="GO" id="GO:0005737">
    <property type="term" value="C:cytoplasm"/>
    <property type="evidence" value="ECO:0007669"/>
    <property type="project" value="UniProtKB-SubCell"/>
</dbReference>
<dbReference type="HAMAP" id="MF_00111">
    <property type="entry name" value="MurA"/>
    <property type="match status" value="1"/>
</dbReference>
<keyword evidence="6 12" id="KW-0133">Cell shape</keyword>
<evidence type="ECO:0000256" key="7">
    <source>
        <dbReference type="ARBA" id="ARBA00022984"/>
    </source>
</evidence>
<evidence type="ECO:0000256" key="1">
    <source>
        <dbReference type="ARBA" id="ARBA00004496"/>
    </source>
</evidence>
<evidence type="ECO:0000256" key="2">
    <source>
        <dbReference type="ARBA" id="ARBA00004752"/>
    </source>
</evidence>
<keyword evidence="8 12" id="KW-0131">Cell cycle</keyword>
<comment type="caution">
    <text evidence="12">Lacks conserved residue(s) required for the propagation of feature annotation.</text>
</comment>
<organism evidence="14 15">
    <name type="scientific">Candidatus Kaiserbacteria bacterium RIFCSPHIGHO2_01_FULL_49_13</name>
    <dbReference type="NCBI Taxonomy" id="1798477"/>
    <lineage>
        <taxon>Bacteria</taxon>
        <taxon>Candidatus Kaiseribacteriota</taxon>
    </lineage>
</organism>
<protein>
    <recommendedName>
        <fullName evidence="12">UDP-N-acetylglucosamine 1-carboxyvinyltransferase</fullName>
        <ecNumber evidence="12">2.5.1.7</ecNumber>
    </recommendedName>
    <alternativeName>
        <fullName evidence="12">Enoylpyruvate transferase</fullName>
    </alternativeName>
    <alternativeName>
        <fullName evidence="12">UDP-N-acetylglucosamine enolpyruvyl transferase</fullName>
        <shortName evidence="12">EPT</shortName>
    </alternativeName>
</protein>
<evidence type="ECO:0000256" key="3">
    <source>
        <dbReference type="ARBA" id="ARBA00022490"/>
    </source>
</evidence>
<dbReference type="InterPro" id="IPR013792">
    <property type="entry name" value="RNA3'P_cycl/enolpyr_Trfase_a/b"/>
</dbReference>
<evidence type="ECO:0000256" key="10">
    <source>
        <dbReference type="ARBA" id="ARBA00038367"/>
    </source>
</evidence>
<evidence type="ECO:0000256" key="5">
    <source>
        <dbReference type="ARBA" id="ARBA00022679"/>
    </source>
</evidence>
<evidence type="ECO:0000259" key="13">
    <source>
        <dbReference type="Pfam" id="PF00275"/>
    </source>
</evidence>
<dbReference type="Pfam" id="PF00275">
    <property type="entry name" value="EPSP_synthase"/>
    <property type="match status" value="1"/>
</dbReference>
<dbReference type="UniPathway" id="UPA00219"/>
<dbReference type="CDD" id="cd01555">
    <property type="entry name" value="UdpNAET"/>
    <property type="match status" value="1"/>
</dbReference>
<feature type="active site" description="Proton donor" evidence="12">
    <location>
        <position position="121"/>
    </location>
</feature>
<comment type="function">
    <text evidence="12">Cell wall formation. Adds enolpyruvyl to UDP-N-acetylglucosamine.</text>
</comment>
<dbReference type="PANTHER" id="PTHR43783">
    <property type="entry name" value="UDP-N-ACETYLGLUCOSAMINE 1-CARBOXYVINYLTRANSFERASE"/>
    <property type="match status" value="1"/>
</dbReference>
<keyword evidence="4 12" id="KW-0132">Cell division</keyword>
<keyword evidence="9 12" id="KW-0961">Cell wall biogenesis/degradation</keyword>
<keyword evidence="7 12" id="KW-0573">Peptidoglycan synthesis</keyword>
<accession>A0A1F6CCS2</accession>
<comment type="similarity">
    <text evidence="10 12">Belongs to the EPSP synthase family. MurA subfamily.</text>
</comment>
<dbReference type="AlphaFoldDB" id="A0A1F6CCS2"/>
<dbReference type="GO" id="GO:0051301">
    <property type="term" value="P:cell division"/>
    <property type="evidence" value="ECO:0007669"/>
    <property type="project" value="UniProtKB-KW"/>
</dbReference>
<evidence type="ECO:0000313" key="14">
    <source>
        <dbReference type="EMBL" id="OGG46998.1"/>
    </source>
</evidence>
<dbReference type="NCBIfam" id="NF006873">
    <property type="entry name" value="PRK09369.1"/>
    <property type="match status" value="1"/>
</dbReference>
<feature type="binding site" evidence="12">
    <location>
        <position position="97"/>
    </location>
    <ligand>
        <name>UDP-N-acetyl-alpha-D-glucosamine</name>
        <dbReference type="ChEBI" id="CHEBI:57705"/>
    </ligand>
</feature>
<dbReference type="InterPro" id="IPR005750">
    <property type="entry name" value="UDP_GlcNAc_COvinyl_MurA"/>
</dbReference>
<feature type="binding site" evidence="12">
    <location>
        <position position="314"/>
    </location>
    <ligand>
        <name>UDP-N-acetyl-alpha-D-glucosamine</name>
        <dbReference type="ChEBI" id="CHEBI:57705"/>
    </ligand>
</feature>
<evidence type="ECO:0000256" key="11">
    <source>
        <dbReference type="ARBA" id="ARBA00047527"/>
    </source>
</evidence>